<dbReference type="EMBL" id="BT084080">
    <property type="protein sequence ID" value="ACR34433.1"/>
    <property type="molecule type" value="mRNA"/>
</dbReference>
<protein>
    <submittedName>
        <fullName evidence="2">Uncharacterized protein</fullName>
    </submittedName>
</protein>
<feature type="region of interest" description="Disordered" evidence="1">
    <location>
        <begin position="1"/>
        <end position="38"/>
    </location>
</feature>
<name>C4IZT3_MAIZE</name>
<accession>C4IZT3</accession>
<proteinExistence type="evidence at transcript level"/>
<sequence>MGRMPSKLTGNGPAAQTSSGKTSLGPSKARLTKNSLPNSQHKQMLFEVNFDQLIPLDNRICRAGNPRPQISTLLSDGSSDGRAFHLSLWVHNHSSIVFKVHVDTILSAPWLALPHNDSWHHLLPKVRLSLLHSCHNHVTNTGRRKPVKAPLDSLHRNDVKVLGSSVISTVHSGCHW</sequence>
<reference evidence="2" key="1">
    <citation type="journal article" date="2009" name="PLoS Genet.">
        <title>Sequencing, mapping, and analysis of 27,455 maize full-length cDNAs.</title>
        <authorList>
            <person name="Soderlund C."/>
            <person name="Descour A."/>
            <person name="Kudrna D."/>
            <person name="Bomhoff M."/>
            <person name="Boyd L."/>
            <person name="Currie J."/>
            <person name="Angelova A."/>
            <person name="Collura K."/>
            <person name="Wissotski M."/>
            <person name="Ashley E."/>
            <person name="Morrow D."/>
            <person name="Fernandes J."/>
            <person name="Walbot V."/>
            <person name="Yu Y."/>
        </authorList>
    </citation>
    <scope>NUCLEOTIDE SEQUENCE</scope>
    <source>
        <strain evidence="2">B73</strain>
    </source>
</reference>
<feature type="compositionally biased region" description="Polar residues" evidence="1">
    <location>
        <begin position="14"/>
        <end position="25"/>
    </location>
</feature>
<evidence type="ECO:0000256" key="1">
    <source>
        <dbReference type="SAM" id="MobiDB-lite"/>
    </source>
</evidence>
<dbReference type="AlphaFoldDB" id="C4IZT3"/>
<reference evidence="2" key="2">
    <citation type="submission" date="2012-06" db="EMBL/GenBank/DDBJ databases">
        <authorList>
            <person name="Yu Y."/>
            <person name="Currie J."/>
            <person name="Lomeli R."/>
            <person name="Angelova A."/>
            <person name="Collura K."/>
            <person name="Wissotski M."/>
            <person name="Campos D."/>
            <person name="Kudrna D."/>
            <person name="Golser W."/>
            <person name="Ashely E."/>
            <person name="Descour A."/>
            <person name="Fernandes J."/>
            <person name="Soderlund C."/>
            <person name="Walbot V."/>
        </authorList>
    </citation>
    <scope>NUCLEOTIDE SEQUENCE</scope>
    <source>
        <strain evidence="2">B73</strain>
    </source>
</reference>
<evidence type="ECO:0000313" key="2">
    <source>
        <dbReference type="EMBL" id="ACR34433.1"/>
    </source>
</evidence>
<organism evidence="2">
    <name type="scientific">Zea mays</name>
    <name type="common">Maize</name>
    <dbReference type="NCBI Taxonomy" id="4577"/>
    <lineage>
        <taxon>Eukaryota</taxon>
        <taxon>Viridiplantae</taxon>
        <taxon>Streptophyta</taxon>
        <taxon>Embryophyta</taxon>
        <taxon>Tracheophyta</taxon>
        <taxon>Spermatophyta</taxon>
        <taxon>Magnoliopsida</taxon>
        <taxon>Liliopsida</taxon>
        <taxon>Poales</taxon>
        <taxon>Poaceae</taxon>
        <taxon>PACMAD clade</taxon>
        <taxon>Panicoideae</taxon>
        <taxon>Andropogonodae</taxon>
        <taxon>Andropogoneae</taxon>
        <taxon>Tripsacinae</taxon>
        <taxon>Zea</taxon>
    </lineage>
</organism>